<keyword evidence="1" id="KW-0812">Transmembrane</keyword>
<keyword evidence="3" id="KW-1185">Reference proteome</keyword>
<organism evidence="2 3">
    <name type="scientific">Actinoallomurus acaciae</name>
    <dbReference type="NCBI Taxonomy" id="502577"/>
    <lineage>
        <taxon>Bacteria</taxon>
        <taxon>Bacillati</taxon>
        <taxon>Actinomycetota</taxon>
        <taxon>Actinomycetes</taxon>
        <taxon>Streptosporangiales</taxon>
        <taxon>Thermomonosporaceae</taxon>
        <taxon>Actinoallomurus</taxon>
    </lineage>
</organism>
<gene>
    <name evidence="2" type="ORF">ACFFNX_12345</name>
</gene>
<feature type="transmembrane region" description="Helical" evidence="1">
    <location>
        <begin position="6"/>
        <end position="27"/>
    </location>
</feature>
<accession>A0ABV5YD64</accession>
<reference evidence="2 3" key="1">
    <citation type="submission" date="2024-09" db="EMBL/GenBank/DDBJ databases">
        <authorList>
            <person name="Sun Q."/>
            <person name="Mori K."/>
        </authorList>
    </citation>
    <scope>NUCLEOTIDE SEQUENCE [LARGE SCALE GENOMIC DNA]</scope>
    <source>
        <strain evidence="2 3">TBRC 0563</strain>
    </source>
</reference>
<proteinExistence type="predicted"/>
<protein>
    <recommendedName>
        <fullName evidence="4">Secreted protein with PEP-CTERM sorting signal</fullName>
    </recommendedName>
</protein>
<dbReference type="Proteomes" id="UP001589627">
    <property type="component" value="Unassembled WGS sequence"/>
</dbReference>
<keyword evidence="1" id="KW-1133">Transmembrane helix</keyword>
<name>A0ABV5YD64_9ACTN</name>
<dbReference type="RefSeq" id="WP_378199711.1">
    <property type="nucleotide sequence ID" value="NZ_JBHLZP010000068.1"/>
</dbReference>
<evidence type="ECO:0000256" key="1">
    <source>
        <dbReference type="SAM" id="Phobius"/>
    </source>
</evidence>
<evidence type="ECO:0000313" key="3">
    <source>
        <dbReference type="Proteomes" id="UP001589627"/>
    </source>
</evidence>
<evidence type="ECO:0000313" key="2">
    <source>
        <dbReference type="EMBL" id="MFB9832976.1"/>
    </source>
</evidence>
<keyword evidence="1" id="KW-0472">Membrane</keyword>
<sequence length="45" mass="5142">MSIAQLTGAVLVLAGLVGLIWSLRYAIGDRRTSRGQRRRSHRRHR</sequence>
<dbReference type="EMBL" id="JBHLZP010000068">
    <property type="protein sequence ID" value="MFB9832976.1"/>
    <property type="molecule type" value="Genomic_DNA"/>
</dbReference>
<evidence type="ECO:0008006" key="4">
    <source>
        <dbReference type="Google" id="ProtNLM"/>
    </source>
</evidence>
<comment type="caution">
    <text evidence="2">The sequence shown here is derived from an EMBL/GenBank/DDBJ whole genome shotgun (WGS) entry which is preliminary data.</text>
</comment>